<keyword evidence="3" id="KW-1133">Transmembrane helix</keyword>
<proteinExistence type="predicted"/>
<organism evidence="5 6">
    <name type="scientific">Halobacillus shinanisalinarum</name>
    <dbReference type="NCBI Taxonomy" id="2932258"/>
    <lineage>
        <taxon>Bacteria</taxon>
        <taxon>Bacillati</taxon>
        <taxon>Bacillota</taxon>
        <taxon>Bacilli</taxon>
        <taxon>Bacillales</taxon>
        <taxon>Bacillaceae</taxon>
        <taxon>Halobacillus</taxon>
    </lineage>
</organism>
<evidence type="ECO:0000256" key="1">
    <source>
        <dbReference type="ARBA" id="ARBA00023224"/>
    </source>
</evidence>
<feature type="transmembrane region" description="Helical" evidence="3">
    <location>
        <begin position="47"/>
        <end position="65"/>
    </location>
</feature>
<dbReference type="Proteomes" id="UP000831880">
    <property type="component" value="Chromosome"/>
</dbReference>
<sequence length="388" mass="43390">MEAIHQLRTSDIRNKNTLMLISFSIALLSTAVYTFLNQDPFLKTTIYLSQLIFFVLFYLLFQIALKKENLFPYFSIIMIFIHTFINFAVYGGSGTLLLVVLFLSVFSAIHFDYVLYLLGYSLGFIGLFLNAFTASEMEIQLMEMLPASILVYILIGAVLFVLIRLNGKQFSTLEEFLAQSETEKQEKETQSQFLHREITTMTNSLTKINQQIQVHLIAHNEMKTAVSEISSGSQLQSNQITHIAESTISTKEKMDEMDSMSMTLSKETLHAKHASMNGNEKINTLQTDMKGFATSIKDLESTFSQLSNKIAETNGFIATIQKIAEQTNLLALNASIEAARAGEAGKGFSVVAEEIRKLAEITKDTATQITDNLNDVTSTCSAPLLIQK</sequence>
<reference evidence="5 6" key="1">
    <citation type="submission" date="2022-04" db="EMBL/GenBank/DDBJ databases">
        <title>Halobacillus sp. isolated from saltern.</title>
        <authorList>
            <person name="Won M."/>
            <person name="Lee C.-M."/>
            <person name="Woen H.-Y."/>
            <person name="Kwon S.-W."/>
        </authorList>
    </citation>
    <scope>NUCLEOTIDE SEQUENCE [LARGE SCALE GENOMIC DNA]</scope>
    <source>
        <strain evidence="5 6">SSTM10-2</strain>
    </source>
</reference>
<dbReference type="Pfam" id="PF00015">
    <property type="entry name" value="MCPsignal"/>
    <property type="match status" value="1"/>
</dbReference>
<keyword evidence="6" id="KW-1185">Reference proteome</keyword>
<keyword evidence="3" id="KW-0472">Membrane</keyword>
<dbReference type="Gene3D" id="1.10.287.950">
    <property type="entry name" value="Methyl-accepting chemotaxis protein"/>
    <property type="match status" value="1"/>
</dbReference>
<evidence type="ECO:0000313" key="5">
    <source>
        <dbReference type="EMBL" id="UOQ92084.1"/>
    </source>
</evidence>
<accession>A0ABY4GVT6</accession>
<name>A0ABY4GVT6_9BACI</name>
<dbReference type="PROSITE" id="PS50111">
    <property type="entry name" value="CHEMOTAXIS_TRANSDUC_2"/>
    <property type="match status" value="1"/>
</dbReference>
<feature type="domain" description="Methyl-accepting transducer" evidence="4">
    <location>
        <begin position="220"/>
        <end position="388"/>
    </location>
</feature>
<protein>
    <submittedName>
        <fullName evidence="5">Methyl-accepting chemotaxis protein</fullName>
    </submittedName>
</protein>
<feature type="transmembrane region" description="Helical" evidence="3">
    <location>
        <begin position="77"/>
        <end position="107"/>
    </location>
</feature>
<dbReference type="EMBL" id="CP095074">
    <property type="protein sequence ID" value="UOQ92084.1"/>
    <property type="molecule type" value="Genomic_DNA"/>
</dbReference>
<feature type="transmembrane region" description="Helical" evidence="3">
    <location>
        <begin position="17"/>
        <end position="35"/>
    </location>
</feature>
<dbReference type="PANTHER" id="PTHR32089:SF112">
    <property type="entry name" value="LYSOZYME-LIKE PROTEIN-RELATED"/>
    <property type="match status" value="1"/>
</dbReference>
<evidence type="ECO:0000313" key="6">
    <source>
        <dbReference type="Proteomes" id="UP000831880"/>
    </source>
</evidence>
<evidence type="ECO:0000256" key="3">
    <source>
        <dbReference type="SAM" id="Phobius"/>
    </source>
</evidence>
<feature type="transmembrane region" description="Helical" evidence="3">
    <location>
        <begin position="113"/>
        <end position="132"/>
    </location>
</feature>
<keyword evidence="1 2" id="KW-0807">Transducer</keyword>
<dbReference type="SUPFAM" id="SSF58104">
    <property type="entry name" value="Methyl-accepting chemotaxis protein (MCP) signaling domain"/>
    <property type="match status" value="1"/>
</dbReference>
<dbReference type="RefSeq" id="WP_244751695.1">
    <property type="nucleotide sequence ID" value="NZ_CP095074.1"/>
</dbReference>
<evidence type="ECO:0000256" key="2">
    <source>
        <dbReference type="PROSITE-ProRule" id="PRU00284"/>
    </source>
</evidence>
<evidence type="ECO:0000259" key="4">
    <source>
        <dbReference type="PROSITE" id="PS50111"/>
    </source>
</evidence>
<keyword evidence="3" id="KW-0812">Transmembrane</keyword>
<dbReference type="PANTHER" id="PTHR32089">
    <property type="entry name" value="METHYL-ACCEPTING CHEMOTAXIS PROTEIN MCPB"/>
    <property type="match status" value="1"/>
</dbReference>
<gene>
    <name evidence="5" type="ORF">MUO14_16500</name>
</gene>
<dbReference type="InterPro" id="IPR004089">
    <property type="entry name" value="MCPsignal_dom"/>
</dbReference>
<feature type="transmembrane region" description="Helical" evidence="3">
    <location>
        <begin position="144"/>
        <end position="163"/>
    </location>
</feature>
<dbReference type="SMART" id="SM00283">
    <property type="entry name" value="MA"/>
    <property type="match status" value="1"/>
</dbReference>